<dbReference type="PROSITE" id="PS50801">
    <property type="entry name" value="STAS"/>
    <property type="match status" value="1"/>
</dbReference>
<gene>
    <name evidence="4" type="ORF">GCM10022224_035750</name>
</gene>
<dbReference type="SUPFAM" id="SSF52091">
    <property type="entry name" value="SpoIIaa-like"/>
    <property type="match status" value="1"/>
</dbReference>
<evidence type="ECO:0000256" key="2">
    <source>
        <dbReference type="RuleBase" id="RU003749"/>
    </source>
</evidence>
<comment type="similarity">
    <text evidence="1 2">Belongs to the anti-sigma-factor antagonist family.</text>
</comment>
<dbReference type="Pfam" id="PF01740">
    <property type="entry name" value="STAS"/>
    <property type="match status" value="1"/>
</dbReference>
<evidence type="ECO:0000256" key="1">
    <source>
        <dbReference type="ARBA" id="ARBA00009013"/>
    </source>
</evidence>
<dbReference type="InterPro" id="IPR003658">
    <property type="entry name" value="Anti-sigma_ant"/>
</dbReference>
<dbReference type="Proteomes" id="UP001500902">
    <property type="component" value="Unassembled WGS sequence"/>
</dbReference>
<evidence type="ECO:0000259" key="3">
    <source>
        <dbReference type="PROSITE" id="PS50801"/>
    </source>
</evidence>
<dbReference type="Gene3D" id="3.30.750.24">
    <property type="entry name" value="STAS domain"/>
    <property type="match status" value="1"/>
</dbReference>
<name>A0ABP7BU47_9ACTN</name>
<comment type="caution">
    <text evidence="4">The sequence shown here is derived from an EMBL/GenBank/DDBJ whole genome shotgun (WGS) entry which is preliminary data.</text>
</comment>
<dbReference type="PANTHER" id="PTHR33495:SF2">
    <property type="entry name" value="ANTI-SIGMA FACTOR ANTAGONIST TM_1081-RELATED"/>
    <property type="match status" value="1"/>
</dbReference>
<organism evidence="4 5">
    <name type="scientific">Nonomuraea antimicrobica</name>
    <dbReference type="NCBI Taxonomy" id="561173"/>
    <lineage>
        <taxon>Bacteria</taxon>
        <taxon>Bacillati</taxon>
        <taxon>Actinomycetota</taxon>
        <taxon>Actinomycetes</taxon>
        <taxon>Streptosporangiales</taxon>
        <taxon>Streptosporangiaceae</taxon>
        <taxon>Nonomuraea</taxon>
    </lineage>
</organism>
<protein>
    <recommendedName>
        <fullName evidence="2">Anti-sigma factor antagonist</fullName>
    </recommendedName>
</protein>
<dbReference type="CDD" id="cd07043">
    <property type="entry name" value="STAS_anti-anti-sigma_factors"/>
    <property type="match status" value="1"/>
</dbReference>
<proteinExistence type="inferred from homology"/>
<evidence type="ECO:0000313" key="4">
    <source>
        <dbReference type="EMBL" id="GAA3668372.1"/>
    </source>
</evidence>
<dbReference type="RefSeq" id="WP_344878475.1">
    <property type="nucleotide sequence ID" value="NZ_BAAAZP010000071.1"/>
</dbReference>
<evidence type="ECO:0000313" key="5">
    <source>
        <dbReference type="Proteomes" id="UP001500902"/>
    </source>
</evidence>
<accession>A0ABP7BU47</accession>
<dbReference type="EMBL" id="BAAAZP010000071">
    <property type="protein sequence ID" value="GAA3668372.1"/>
    <property type="molecule type" value="Genomic_DNA"/>
</dbReference>
<dbReference type="PANTHER" id="PTHR33495">
    <property type="entry name" value="ANTI-SIGMA FACTOR ANTAGONIST TM_1081-RELATED-RELATED"/>
    <property type="match status" value="1"/>
</dbReference>
<sequence length="140" mass="15266">MSEIAAGEPRHAGKAAPRRRASGVMTVLSIDVRRLPGCHVVRLGGELDRLTRLTLAEKLTELLAADRPRIVVDVTDLVFCDSCGLWTLISTQRRAEERGGAFRLVGVHGPLARLLTITDLVSLFPRYDSLAEATTWPGPP</sequence>
<keyword evidence="5" id="KW-1185">Reference proteome</keyword>
<dbReference type="InterPro" id="IPR002645">
    <property type="entry name" value="STAS_dom"/>
</dbReference>
<dbReference type="NCBIfam" id="TIGR00377">
    <property type="entry name" value="ant_ant_sig"/>
    <property type="match status" value="1"/>
</dbReference>
<feature type="domain" description="STAS" evidence="3">
    <location>
        <begin position="28"/>
        <end position="137"/>
    </location>
</feature>
<reference evidence="5" key="1">
    <citation type="journal article" date="2019" name="Int. J. Syst. Evol. Microbiol.">
        <title>The Global Catalogue of Microorganisms (GCM) 10K type strain sequencing project: providing services to taxonomists for standard genome sequencing and annotation.</title>
        <authorList>
            <consortium name="The Broad Institute Genomics Platform"/>
            <consortium name="The Broad Institute Genome Sequencing Center for Infectious Disease"/>
            <person name="Wu L."/>
            <person name="Ma J."/>
        </authorList>
    </citation>
    <scope>NUCLEOTIDE SEQUENCE [LARGE SCALE GENOMIC DNA]</scope>
    <source>
        <strain evidence="5">JCM 16904</strain>
    </source>
</reference>
<dbReference type="InterPro" id="IPR036513">
    <property type="entry name" value="STAS_dom_sf"/>
</dbReference>